<dbReference type="EMBL" id="UZAL01011378">
    <property type="protein sequence ID" value="VDP05130.1"/>
    <property type="molecule type" value="Genomic_DNA"/>
</dbReference>
<evidence type="ECO:0000313" key="2">
    <source>
        <dbReference type="Proteomes" id="UP000269396"/>
    </source>
</evidence>
<dbReference type="Proteomes" id="UP000269396">
    <property type="component" value="Unassembled WGS sequence"/>
</dbReference>
<dbReference type="STRING" id="31246.A0A183NQB0"/>
<protein>
    <submittedName>
        <fullName evidence="1">Uncharacterized protein</fullName>
    </submittedName>
</protein>
<organism evidence="1 2">
    <name type="scientific">Schistosoma mattheei</name>
    <dbReference type="NCBI Taxonomy" id="31246"/>
    <lineage>
        <taxon>Eukaryota</taxon>
        <taxon>Metazoa</taxon>
        <taxon>Spiralia</taxon>
        <taxon>Lophotrochozoa</taxon>
        <taxon>Platyhelminthes</taxon>
        <taxon>Trematoda</taxon>
        <taxon>Digenea</taxon>
        <taxon>Strigeidida</taxon>
        <taxon>Schistosomatoidea</taxon>
        <taxon>Schistosomatidae</taxon>
        <taxon>Schistosoma</taxon>
    </lineage>
</organism>
<dbReference type="AlphaFoldDB" id="A0A183NQB0"/>
<gene>
    <name evidence="1" type="ORF">SMTD_LOCUS4296</name>
</gene>
<sequence>MHFNNKMIHWIRPDDSLESTSRRRHDASGRFDAIIITTTVTTTAASSNQSSNDEHYPRTTRCLSCREYDSQTCNGELCTYDSDLNYLKEVHLWLKNPNRSVTIGDQFNSSNTISTKSSISLSTLSDNIHTSFSSMLSNSQSTSKLQVSDVVDPLLLTKNDNHNGNNNSSCVEQTLPASVYDNRLDLSADCQSISELCISKCMCASILYLFIFPYAFLLYGYIIFLQNVINLNWLTAFREVRIILINCSSKSPSI</sequence>
<reference evidence="1 2" key="1">
    <citation type="submission" date="2018-11" db="EMBL/GenBank/DDBJ databases">
        <authorList>
            <consortium name="Pathogen Informatics"/>
        </authorList>
    </citation>
    <scope>NUCLEOTIDE SEQUENCE [LARGE SCALE GENOMIC DNA]</scope>
    <source>
        <strain>Denwood</strain>
        <strain evidence="2">Zambia</strain>
    </source>
</reference>
<accession>A0A183NQB0</accession>
<keyword evidence="2" id="KW-1185">Reference proteome</keyword>
<name>A0A183NQB0_9TREM</name>
<evidence type="ECO:0000313" key="1">
    <source>
        <dbReference type="EMBL" id="VDP05130.1"/>
    </source>
</evidence>
<proteinExistence type="predicted"/>